<dbReference type="SMART" id="SM00448">
    <property type="entry name" value="REC"/>
    <property type="match status" value="1"/>
</dbReference>
<dbReference type="Pfam" id="PF00072">
    <property type="entry name" value="Response_reg"/>
    <property type="match status" value="1"/>
</dbReference>
<evidence type="ECO:0000256" key="3">
    <source>
        <dbReference type="PROSITE-ProRule" id="PRU00169"/>
    </source>
</evidence>
<dbReference type="InterPro" id="IPR011006">
    <property type="entry name" value="CheY-like_superfamily"/>
</dbReference>
<gene>
    <name evidence="6" type="ORF">C1I91_16675</name>
</gene>
<dbReference type="Gene3D" id="3.40.50.2300">
    <property type="match status" value="1"/>
</dbReference>
<dbReference type="PANTHER" id="PTHR37299:SF1">
    <property type="entry name" value="STAGE 0 SPORULATION PROTEIN A HOMOLOG"/>
    <property type="match status" value="1"/>
</dbReference>
<feature type="modified residue" description="4-aspartylphosphate" evidence="3">
    <location>
        <position position="62"/>
    </location>
</feature>
<sequence>MNDIINIAIVDDEEIQVELLEKLVKNWAFDKAMRVCVERFHSAESFHFAYSMDKKYNILLLDIQMKGQSGIDLAKNIRTEDEKINIIFITAVTEYISEGYDVAAINYLIKPIKEEKLYLSLDRAIAKISKEPETILINSDGEIHKLDQENIIYIEAFAHSVELHTKEKNYTIRKSISAIEKELNIQGFIRCHRSYIVGLAYIRKIGTSELELDSGEKIPISRRMYADTNLAFIKYFRGDLNE</sequence>
<dbReference type="EMBL" id="CP025746">
    <property type="protein sequence ID" value="QAA33138.1"/>
    <property type="molecule type" value="Genomic_DNA"/>
</dbReference>
<dbReference type="OrthoDB" id="9802383at2"/>
<dbReference type="PANTHER" id="PTHR37299">
    <property type="entry name" value="TRANSCRIPTIONAL REGULATOR-RELATED"/>
    <property type="match status" value="1"/>
</dbReference>
<dbReference type="PROSITE" id="PS50930">
    <property type="entry name" value="HTH_LYTTR"/>
    <property type="match status" value="1"/>
</dbReference>
<dbReference type="RefSeq" id="WP_128213866.1">
    <property type="nucleotide sequence ID" value="NZ_CP025746.1"/>
</dbReference>
<reference evidence="6 7" key="1">
    <citation type="submission" date="2018-01" db="EMBL/GenBank/DDBJ databases">
        <title>Genome Sequencing and Assembly of Anaerobacter polyendosporus strain CT4.</title>
        <authorList>
            <person name="Tachaapaikoon C."/>
            <person name="Sutheeworapong S."/>
            <person name="Jenjaroenpun P."/>
            <person name="Wongsurawat T."/>
            <person name="Nookeaw I."/>
            <person name="Cheawchanlertfa P."/>
            <person name="Kosugi A."/>
            <person name="Cheevadhanarak S."/>
            <person name="Ratanakhanokchai K."/>
        </authorList>
    </citation>
    <scope>NUCLEOTIDE SEQUENCE [LARGE SCALE GENOMIC DNA]</scope>
    <source>
        <strain evidence="6 7">CT4</strain>
    </source>
</reference>
<dbReference type="PROSITE" id="PS50110">
    <property type="entry name" value="RESPONSE_REGULATORY"/>
    <property type="match status" value="1"/>
</dbReference>
<dbReference type="SMART" id="SM00850">
    <property type="entry name" value="LytTR"/>
    <property type="match status" value="1"/>
</dbReference>
<dbReference type="KEGG" id="cmah:C1I91_16675"/>
<keyword evidence="7" id="KW-1185">Reference proteome</keyword>
<dbReference type="Gene3D" id="2.40.50.1020">
    <property type="entry name" value="LytTr DNA-binding domain"/>
    <property type="match status" value="1"/>
</dbReference>
<dbReference type="GO" id="GO:0000156">
    <property type="term" value="F:phosphorelay response regulator activity"/>
    <property type="evidence" value="ECO:0007669"/>
    <property type="project" value="InterPro"/>
</dbReference>
<dbReference type="InterPro" id="IPR007492">
    <property type="entry name" value="LytTR_DNA-bd_dom"/>
</dbReference>
<evidence type="ECO:0000313" key="7">
    <source>
        <dbReference type="Proteomes" id="UP000286268"/>
    </source>
</evidence>
<dbReference type="Proteomes" id="UP000286268">
    <property type="component" value="Chromosome"/>
</dbReference>
<dbReference type="GO" id="GO:0003677">
    <property type="term" value="F:DNA binding"/>
    <property type="evidence" value="ECO:0007669"/>
    <property type="project" value="InterPro"/>
</dbReference>
<evidence type="ECO:0000259" key="4">
    <source>
        <dbReference type="PROSITE" id="PS50110"/>
    </source>
</evidence>
<comment type="function">
    <text evidence="2">May play the central regulatory role in sporulation. It may be an element of the effector pathway responsible for the activation of sporulation genes in response to nutritional stress. Spo0A may act in concert with spo0H (a sigma factor) to control the expression of some genes that are critical to the sporulation process.</text>
</comment>
<organism evidence="6 7">
    <name type="scientific">Clostridium manihotivorum</name>
    <dbReference type="NCBI Taxonomy" id="2320868"/>
    <lineage>
        <taxon>Bacteria</taxon>
        <taxon>Bacillati</taxon>
        <taxon>Bacillota</taxon>
        <taxon>Clostridia</taxon>
        <taxon>Eubacteriales</taxon>
        <taxon>Clostridiaceae</taxon>
        <taxon>Clostridium</taxon>
    </lineage>
</organism>
<accession>A0A410DVZ0</accession>
<dbReference type="AlphaFoldDB" id="A0A410DVZ0"/>
<proteinExistence type="predicted"/>
<dbReference type="InterPro" id="IPR046947">
    <property type="entry name" value="LytR-like"/>
</dbReference>
<feature type="domain" description="Response regulatory" evidence="4">
    <location>
        <begin position="6"/>
        <end position="125"/>
    </location>
</feature>
<evidence type="ECO:0000256" key="2">
    <source>
        <dbReference type="ARBA" id="ARBA00024867"/>
    </source>
</evidence>
<evidence type="ECO:0000313" key="6">
    <source>
        <dbReference type="EMBL" id="QAA33138.1"/>
    </source>
</evidence>
<keyword evidence="3" id="KW-0597">Phosphoprotein</keyword>
<feature type="domain" description="HTH LytTR-type" evidence="5">
    <location>
        <begin position="135"/>
        <end position="234"/>
    </location>
</feature>
<protein>
    <recommendedName>
        <fullName evidence="1">Stage 0 sporulation protein A homolog</fullName>
    </recommendedName>
</protein>
<name>A0A410DVZ0_9CLOT</name>
<evidence type="ECO:0000259" key="5">
    <source>
        <dbReference type="PROSITE" id="PS50930"/>
    </source>
</evidence>
<dbReference type="SUPFAM" id="SSF52172">
    <property type="entry name" value="CheY-like"/>
    <property type="match status" value="1"/>
</dbReference>
<dbReference type="InterPro" id="IPR001789">
    <property type="entry name" value="Sig_transdc_resp-reg_receiver"/>
</dbReference>
<dbReference type="Pfam" id="PF04397">
    <property type="entry name" value="LytTR"/>
    <property type="match status" value="1"/>
</dbReference>
<evidence type="ECO:0000256" key="1">
    <source>
        <dbReference type="ARBA" id="ARBA00018672"/>
    </source>
</evidence>